<feature type="region of interest" description="Disordered" evidence="1">
    <location>
        <begin position="291"/>
        <end position="310"/>
    </location>
</feature>
<dbReference type="EMBL" id="JAVRRA010000861">
    <property type="protein sequence ID" value="KAK5283629.1"/>
    <property type="molecule type" value="Genomic_DNA"/>
</dbReference>
<dbReference type="Proteomes" id="UP001357485">
    <property type="component" value="Unassembled WGS sequence"/>
</dbReference>
<gene>
    <name evidence="2" type="ORF">LTR16_005396</name>
</gene>
<evidence type="ECO:0008006" key="4">
    <source>
        <dbReference type="Google" id="ProtNLM"/>
    </source>
</evidence>
<accession>A0ABR0M5J7</accession>
<reference evidence="2 3" key="1">
    <citation type="submission" date="2023-08" db="EMBL/GenBank/DDBJ databases">
        <title>Black Yeasts Isolated from many extreme environments.</title>
        <authorList>
            <person name="Coleine C."/>
            <person name="Stajich J.E."/>
            <person name="Selbmann L."/>
        </authorList>
    </citation>
    <scope>NUCLEOTIDE SEQUENCE [LARGE SCALE GENOMIC DNA]</scope>
    <source>
        <strain evidence="2 3">CCFEE 536</strain>
    </source>
</reference>
<comment type="caution">
    <text evidence="2">The sequence shown here is derived from an EMBL/GenBank/DDBJ whole genome shotgun (WGS) entry which is preliminary data.</text>
</comment>
<organism evidence="2 3">
    <name type="scientific">Cryomyces antarcticus</name>
    <dbReference type="NCBI Taxonomy" id="329879"/>
    <lineage>
        <taxon>Eukaryota</taxon>
        <taxon>Fungi</taxon>
        <taxon>Dikarya</taxon>
        <taxon>Ascomycota</taxon>
        <taxon>Pezizomycotina</taxon>
        <taxon>Dothideomycetes</taxon>
        <taxon>Dothideomycetes incertae sedis</taxon>
        <taxon>Cryomyces</taxon>
    </lineage>
</organism>
<proteinExistence type="predicted"/>
<sequence>MAMGPPPGAAPSQGQHTSKPPTSSHTAYPRHTSGSQGAHVPSQSGPAAPMQPPPAVPFFGMAPSRPNNSMPASYASGQSQSPSTLQDDHLNDLNAATDAAMDEWTQIRHALNSFASRLGPAFQPLGPEFHQPLATPFGDAVVYRSYDIGCLWAVWHMAVIIAIRSHPSMPPAAMMAAGVAAQQTASMAHEVARIAAGIAPTPRHVPLSPSLGAALVESTMPCFFAGVQYRDAAQRAWIVARILDIEARTGWASAGLIARGCETAWVKAAAGRGPPYERVRDVRHADERINGAWERESEEPPREPSDRRNIHRFAPTRVHWAIGIIGMEEDVARIDLNG</sequence>
<feature type="region of interest" description="Disordered" evidence="1">
    <location>
        <begin position="1"/>
        <end position="89"/>
    </location>
</feature>
<feature type="compositionally biased region" description="Polar residues" evidence="1">
    <location>
        <begin position="12"/>
        <end position="36"/>
    </location>
</feature>
<evidence type="ECO:0000256" key="1">
    <source>
        <dbReference type="SAM" id="MobiDB-lite"/>
    </source>
</evidence>
<keyword evidence="3" id="KW-1185">Reference proteome</keyword>
<feature type="compositionally biased region" description="Polar residues" evidence="1">
    <location>
        <begin position="65"/>
        <end position="85"/>
    </location>
</feature>
<feature type="compositionally biased region" description="Basic and acidic residues" evidence="1">
    <location>
        <begin position="291"/>
        <end position="308"/>
    </location>
</feature>
<evidence type="ECO:0000313" key="2">
    <source>
        <dbReference type="EMBL" id="KAK5283629.1"/>
    </source>
</evidence>
<evidence type="ECO:0000313" key="3">
    <source>
        <dbReference type="Proteomes" id="UP001357485"/>
    </source>
</evidence>
<protein>
    <recommendedName>
        <fullName evidence="4">Transcription factor domain-containing protein</fullName>
    </recommendedName>
</protein>
<name>A0ABR0M5J7_9PEZI</name>